<reference evidence="4" key="1">
    <citation type="journal article" date="2013" name="Genome Biol. Evol.">
        <title>Punctuated emergences of genetic and phenotypic innovations in eumetazoan, bilaterian, euteleostome, and hominidae ancestors.</title>
        <authorList>
            <person name="Wenger Y."/>
            <person name="Galliot B."/>
        </authorList>
    </citation>
    <scope>NUCLEOTIDE SEQUENCE</scope>
    <source>
        <tissue evidence="4">Whole animals</tissue>
    </source>
</reference>
<feature type="region of interest" description="Disordered" evidence="3">
    <location>
        <begin position="499"/>
        <end position="538"/>
    </location>
</feature>
<dbReference type="InterPro" id="IPR011989">
    <property type="entry name" value="ARM-like"/>
</dbReference>
<evidence type="ECO:0000313" key="4">
    <source>
        <dbReference type="EMBL" id="CDG67518.1"/>
    </source>
</evidence>
<dbReference type="GO" id="GO:0043066">
    <property type="term" value="P:negative regulation of apoptotic process"/>
    <property type="evidence" value="ECO:0007669"/>
    <property type="project" value="TreeGrafter"/>
</dbReference>
<comment type="similarity">
    <text evidence="1">Belongs to the API5 family.</text>
</comment>
<dbReference type="AlphaFoldDB" id="T2M5E2"/>
<evidence type="ECO:0000256" key="1">
    <source>
        <dbReference type="ARBA" id="ARBA00009515"/>
    </source>
</evidence>
<sequence>MDNVEELYKNYGILADAGEKASEHLSCYQFILKATKGTTAEKRLACQFIPRFFKYFPELSEQAIDAQLDLCEDEETPIRRLAIKSLPDFCKTAPEHILKISDILTQLLQQEDATEVTIVQDGLKILISKDSQAAIEGIFSQISVGDDLVREKALRFLTSIASSGIIGKDEKSGQIILQEVKKILSDVTGDEFTSIISMLTKVKSIANKPQYLADLITEQAELDKDFQPNEPESLDRLITCTRQASPFFIKGASSAKYLDYLFKKVLPVLDNITVEASDYKYEVMKLLVELSEYATEENAKEHIDGIFQSLINLMPIQVATTEEEIEENVVAKLNFLFVECWMYAFHKLGAKHPLFLASDASAIKLKDFRSRLQYFGRMVQIYTRQSKLLLKNKTKLELAEEENKLKLLNLAACNNINILIKDLLHNPPSYKSVVIASWKSKSSPIQTVDESVEEKRKRAGITPITLDNLSPKGSRDAKKVYSLPEKRKGVQMSETYLGRNKQGYNRGNNRGRWQGNRGRRGRGGNNSNQESYENFLFR</sequence>
<feature type="compositionally biased region" description="Low complexity" evidence="3">
    <location>
        <begin position="499"/>
        <end position="516"/>
    </location>
</feature>
<keyword evidence="2" id="KW-0053">Apoptosis</keyword>
<dbReference type="SUPFAM" id="SSF48371">
    <property type="entry name" value="ARM repeat"/>
    <property type="match status" value="1"/>
</dbReference>
<name>T2M5E2_HYDVU</name>
<dbReference type="PANTHER" id="PTHR12758:SF19">
    <property type="entry name" value="APOPTOSIS INHIBITOR 5"/>
    <property type="match status" value="1"/>
</dbReference>
<dbReference type="InterPro" id="IPR008383">
    <property type="entry name" value="API5"/>
</dbReference>
<dbReference type="GO" id="GO:0003723">
    <property type="term" value="F:RNA binding"/>
    <property type="evidence" value="ECO:0007669"/>
    <property type="project" value="TreeGrafter"/>
</dbReference>
<dbReference type="GO" id="GO:0006915">
    <property type="term" value="P:apoptotic process"/>
    <property type="evidence" value="ECO:0007669"/>
    <property type="project" value="UniProtKB-KW"/>
</dbReference>
<dbReference type="EMBL" id="HAAD01001286">
    <property type="protein sequence ID" value="CDG67518.1"/>
    <property type="molecule type" value="mRNA"/>
</dbReference>
<dbReference type="KEGG" id="hmg:100197787"/>
<evidence type="ECO:0000256" key="2">
    <source>
        <dbReference type="ARBA" id="ARBA00022703"/>
    </source>
</evidence>
<dbReference type="OrthoDB" id="19224at2759"/>
<dbReference type="InterPro" id="IPR016024">
    <property type="entry name" value="ARM-type_fold"/>
</dbReference>
<dbReference type="OMA" id="RCIKFLA"/>
<dbReference type="Pfam" id="PF05918">
    <property type="entry name" value="API5"/>
    <property type="match status" value="1"/>
</dbReference>
<dbReference type="GO" id="GO:0005634">
    <property type="term" value="C:nucleus"/>
    <property type="evidence" value="ECO:0007669"/>
    <property type="project" value="TreeGrafter"/>
</dbReference>
<organism evidence="4">
    <name type="scientific">Hydra vulgaris</name>
    <name type="common">Hydra</name>
    <name type="synonym">Hydra attenuata</name>
    <dbReference type="NCBI Taxonomy" id="6087"/>
    <lineage>
        <taxon>Eukaryota</taxon>
        <taxon>Metazoa</taxon>
        <taxon>Cnidaria</taxon>
        <taxon>Hydrozoa</taxon>
        <taxon>Hydroidolina</taxon>
        <taxon>Anthoathecata</taxon>
        <taxon>Aplanulata</taxon>
        <taxon>Hydridae</taxon>
        <taxon>Hydra</taxon>
    </lineage>
</organism>
<evidence type="ECO:0000256" key="3">
    <source>
        <dbReference type="SAM" id="MobiDB-lite"/>
    </source>
</evidence>
<dbReference type="GeneID" id="100197787"/>
<proteinExistence type="evidence at transcript level"/>
<dbReference type="PANTHER" id="PTHR12758">
    <property type="entry name" value="APOPTOSIS INHIBITOR 5-RELATED"/>
    <property type="match status" value="1"/>
</dbReference>
<protein>
    <submittedName>
        <fullName evidence="4">Apoptosis inhibitor 5</fullName>
    </submittedName>
</protein>
<accession>T2M5E2</accession>
<dbReference type="Gene3D" id="1.25.10.10">
    <property type="entry name" value="Leucine-rich Repeat Variant"/>
    <property type="match status" value="1"/>
</dbReference>
<gene>
    <name evidence="4" type="primary">API5</name>
</gene>